<keyword evidence="2" id="KW-0378">Hydrolase</keyword>
<protein>
    <submittedName>
        <fullName evidence="2">Cysteine, histidine-dependent amidohydrolase/peptidase</fullName>
    </submittedName>
</protein>
<dbReference type="InterPro" id="IPR007921">
    <property type="entry name" value="CHAP_dom"/>
</dbReference>
<dbReference type="EMBL" id="LGTW01000017">
    <property type="protein sequence ID" value="KWX21853.1"/>
    <property type="molecule type" value="Genomic_DNA"/>
</dbReference>
<dbReference type="PATRIC" id="fig|59750.3.peg.2098"/>
<accession>A0A132PHS3</accession>
<dbReference type="AlphaFoldDB" id="A0A132PHS3"/>
<keyword evidence="3" id="KW-1185">Reference proteome</keyword>
<evidence type="ECO:0000313" key="2">
    <source>
        <dbReference type="EMBL" id="KWX21853.1"/>
    </source>
</evidence>
<reference evidence="2 3" key="1">
    <citation type="submission" date="2015-07" db="EMBL/GenBank/DDBJ databases">
        <title>A draft genome sequence of Mycobacterium wolinskyi.</title>
        <authorList>
            <person name="de Man T.J."/>
            <person name="Perry K.A."/>
            <person name="Coulliette A.D."/>
            <person name="Jensen B."/>
            <person name="Toney N.C."/>
            <person name="Limbago B.M."/>
            <person name="Noble-Wang J."/>
        </authorList>
    </citation>
    <scope>NUCLEOTIDE SEQUENCE [LARGE SCALE GENOMIC DNA]</scope>
    <source>
        <strain evidence="2 3">CDC_01</strain>
    </source>
</reference>
<proteinExistence type="predicted"/>
<dbReference type="Pfam" id="PF05257">
    <property type="entry name" value="CHAP"/>
    <property type="match status" value="1"/>
</dbReference>
<evidence type="ECO:0000313" key="3">
    <source>
        <dbReference type="Proteomes" id="UP000070612"/>
    </source>
</evidence>
<organism evidence="2 3">
    <name type="scientific">Mycolicibacterium wolinskyi</name>
    <dbReference type="NCBI Taxonomy" id="59750"/>
    <lineage>
        <taxon>Bacteria</taxon>
        <taxon>Bacillati</taxon>
        <taxon>Actinomycetota</taxon>
        <taxon>Actinomycetes</taxon>
        <taxon>Mycobacteriales</taxon>
        <taxon>Mycobacteriaceae</taxon>
        <taxon>Mycolicibacterium</taxon>
    </lineage>
</organism>
<gene>
    <name evidence="2" type="ORF">AFM11_23705</name>
</gene>
<dbReference type="GO" id="GO:0016787">
    <property type="term" value="F:hydrolase activity"/>
    <property type="evidence" value="ECO:0007669"/>
    <property type="project" value="UniProtKB-KW"/>
</dbReference>
<dbReference type="Proteomes" id="UP000070612">
    <property type="component" value="Unassembled WGS sequence"/>
</dbReference>
<sequence length="190" mass="20396">MTKGASRLALALSAVFVVVAVGMAAVLFRDARVSVVSVKPDFPALDRTALSPVQQRVVDILRTQYDAQPAGTAFSEGVDEPWCADFVSWVLNEAGQPLSNPHSGHWRIPGVYTLQEYYQAAGRFEAPGGYRPQTGDVALYADGSPLGLHTNFVLVVDDNGITTVGGNEEGDIKVRTFEPGSWLLGYGRLA</sequence>
<dbReference type="STRING" id="59750.AWC31_29940"/>
<name>A0A132PHS3_9MYCO</name>
<evidence type="ECO:0000259" key="1">
    <source>
        <dbReference type="Pfam" id="PF05257"/>
    </source>
</evidence>
<dbReference type="RefSeq" id="WP_067853330.1">
    <property type="nucleotide sequence ID" value="NZ_LGTW01000017.1"/>
</dbReference>
<feature type="domain" description="Peptidase C51" evidence="1">
    <location>
        <begin position="79"/>
        <end position="167"/>
    </location>
</feature>
<comment type="caution">
    <text evidence="2">The sequence shown here is derived from an EMBL/GenBank/DDBJ whole genome shotgun (WGS) entry which is preliminary data.</text>
</comment>